<evidence type="ECO:0000259" key="10">
    <source>
        <dbReference type="SMART" id="SM01031"/>
    </source>
</evidence>
<dbReference type="Pfam" id="PF03835">
    <property type="entry name" value="Rad4"/>
    <property type="match status" value="1"/>
</dbReference>
<feature type="compositionally biased region" description="Basic residues" evidence="8">
    <location>
        <begin position="888"/>
        <end position="904"/>
    </location>
</feature>
<evidence type="ECO:0000259" key="9">
    <source>
        <dbReference type="SMART" id="SM01030"/>
    </source>
</evidence>
<keyword evidence="5" id="KW-0238">DNA-binding</keyword>
<dbReference type="GO" id="GO:0005737">
    <property type="term" value="C:cytoplasm"/>
    <property type="evidence" value="ECO:0007669"/>
    <property type="project" value="TreeGrafter"/>
</dbReference>
<dbReference type="Proteomes" id="UP000075881">
    <property type="component" value="Unassembled WGS sequence"/>
</dbReference>
<evidence type="ECO:0000256" key="3">
    <source>
        <dbReference type="ARBA" id="ARBA00022553"/>
    </source>
</evidence>
<dbReference type="FunFam" id="3.30.70.2460:FF:000001">
    <property type="entry name" value="DNA repair protein Rad4 family"/>
    <property type="match status" value="1"/>
</dbReference>
<dbReference type="FunFam" id="2.20.20.110:FF:000001">
    <property type="entry name" value="DNA repair protein complementing XP-C cells"/>
    <property type="match status" value="1"/>
</dbReference>
<comment type="similarity">
    <text evidence="2">Belongs to the XPC family.</text>
</comment>
<dbReference type="SMART" id="SM01032">
    <property type="entry name" value="BHD_3"/>
    <property type="match status" value="1"/>
</dbReference>
<dbReference type="Pfam" id="PF10403">
    <property type="entry name" value="BHD_1"/>
    <property type="match status" value="1"/>
</dbReference>
<name>A0A182JVP1_9DIPT</name>
<dbReference type="GO" id="GO:0003684">
    <property type="term" value="F:damaged DNA binding"/>
    <property type="evidence" value="ECO:0007669"/>
    <property type="project" value="InterPro"/>
</dbReference>
<feature type="domain" description="Rad4 beta-hairpin" evidence="10">
    <location>
        <begin position="1079"/>
        <end position="1134"/>
    </location>
</feature>
<feature type="region of interest" description="Disordered" evidence="8">
    <location>
        <begin position="548"/>
        <end position="641"/>
    </location>
</feature>
<dbReference type="Gene3D" id="3.30.70.2460">
    <property type="entry name" value="Rad4, beta-hairpin domain BHD3"/>
    <property type="match status" value="1"/>
</dbReference>
<evidence type="ECO:0000313" key="12">
    <source>
        <dbReference type="EnsemblMetazoa" id="ACHR002573-PA"/>
    </source>
</evidence>
<proteinExistence type="inferred from homology"/>
<dbReference type="GO" id="GO:0000111">
    <property type="term" value="C:nucleotide-excision repair factor 2 complex"/>
    <property type="evidence" value="ECO:0007669"/>
    <property type="project" value="TreeGrafter"/>
</dbReference>
<dbReference type="VEuPathDB" id="VectorBase:ACHR002573"/>
<comment type="subcellular location">
    <subcellularLocation>
        <location evidence="1">Nucleus</location>
    </subcellularLocation>
</comment>
<reference evidence="12" key="2">
    <citation type="submission" date="2020-05" db="UniProtKB">
        <authorList>
            <consortium name="EnsemblMetazoa"/>
        </authorList>
    </citation>
    <scope>IDENTIFICATION</scope>
    <source>
        <strain evidence="12">ACHKN1017</strain>
    </source>
</reference>
<dbReference type="EnsemblMetazoa" id="ACHR002573-RA">
    <property type="protein sequence ID" value="ACHR002573-PA"/>
    <property type="gene ID" value="ACHR002573"/>
</dbReference>
<dbReference type="NCBIfam" id="TIGR00605">
    <property type="entry name" value="rad4"/>
    <property type="match status" value="1"/>
</dbReference>
<dbReference type="SMART" id="SM01030">
    <property type="entry name" value="BHD_1"/>
    <property type="match status" value="1"/>
</dbReference>
<keyword evidence="13" id="KW-1185">Reference proteome</keyword>
<dbReference type="InterPro" id="IPR036985">
    <property type="entry name" value="Transglutaminase-like_sf"/>
</dbReference>
<dbReference type="PANTHER" id="PTHR12135">
    <property type="entry name" value="DNA REPAIR PROTEIN XP-C / RAD4"/>
    <property type="match status" value="1"/>
</dbReference>
<dbReference type="InterPro" id="IPR018326">
    <property type="entry name" value="Rad4_beta-hairpin_dom1"/>
</dbReference>
<evidence type="ECO:0000256" key="2">
    <source>
        <dbReference type="ARBA" id="ARBA00009525"/>
    </source>
</evidence>
<dbReference type="GO" id="GO:0071942">
    <property type="term" value="C:XPC complex"/>
    <property type="evidence" value="ECO:0007669"/>
    <property type="project" value="TreeGrafter"/>
</dbReference>
<dbReference type="PANTHER" id="PTHR12135:SF0">
    <property type="entry name" value="DNA REPAIR PROTEIN COMPLEMENTING XP-C CELLS"/>
    <property type="match status" value="1"/>
</dbReference>
<dbReference type="InterPro" id="IPR018328">
    <property type="entry name" value="Rad4_beta-hairpin_dom3"/>
</dbReference>
<evidence type="ECO:0000256" key="6">
    <source>
        <dbReference type="ARBA" id="ARBA00023204"/>
    </source>
</evidence>
<feature type="compositionally biased region" description="Basic and acidic residues" evidence="8">
    <location>
        <begin position="175"/>
        <end position="197"/>
    </location>
</feature>
<feature type="compositionally biased region" description="Low complexity" evidence="8">
    <location>
        <begin position="288"/>
        <end position="305"/>
    </location>
</feature>
<evidence type="ECO:0000259" key="11">
    <source>
        <dbReference type="SMART" id="SM01032"/>
    </source>
</evidence>
<keyword evidence="4" id="KW-0227">DNA damage</keyword>
<feature type="region of interest" description="Disordered" evidence="8">
    <location>
        <begin position="1"/>
        <end position="122"/>
    </location>
</feature>
<organism evidence="12 13">
    <name type="scientific">Anopheles christyi</name>
    <dbReference type="NCBI Taxonomy" id="43041"/>
    <lineage>
        <taxon>Eukaryota</taxon>
        <taxon>Metazoa</taxon>
        <taxon>Ecdysozoa</taxon>
        <taxon>Arthropoda</taxon>
        <taxon>Hexapoda</taxon>
        <taxon>Insecta</taxon>
        <taxon>Pterygota</taxon>
        <taxon>Neoptera</taxon>
        <taxon>Endopterygota</taxon>
        <taxon>Diptera</taxon>
        <taxon>Nematocera</taxon>
        <taxon>Culicoidea</taxon>
        <taxon>Culicidae</taxon>
        <taxon>Anophelinae</taxon>
        <taxon>Anopheles</taxon>
    </lineage>
</organism>
<evidence type="ECO:0008006" key="14">
    <source>
        <dbReference type="Google" id="ProtNLM"/>
    </source>
</evidence>
<dbReference type="Gene3D" id="2.20.20.110">
    <property type="entry name" value="Rad4, beta-hairpin domain BHD1"/>
    <property type="match status" value="1"/>
</dbReference>
<keyword evidence="7" id="KW-0539">Nucleus</keyword>
<dbReference type="GO" id="GO:0003697">
    <property type="term" value="F:single-stranded DNA binding"/>
    <property type="evidence" value="ECO:0007669"/>
    <property type="project" value="TreeGrafter"/>
</dbReference>
<dbReference type="STRING" id="43041.A0A182JVP1"/>
<dbReference type="InterPro" id="IPR018327">
    <property type="entry name" value="BHD_2"/>
</dbReference>
<accession>A0A182JVP1</accession>
<dbReference type="SMART" id="SM01031">
    <property type="entry name" value="BHD_2"/>
    <property type="match status" value="1"/>
</dbReference>
<protein>
    <recommendedName>
        <fullName evidence="14">Rad4 beta-hairpin domain-containing protein</fullName>
    </recommendedName>
</protein>
<dbReference type="GO" id="GO:0006298">
    <property type="term" value="P:mismatch repair"/>
    <property type="evidence" value="ECO:0007669"/>
    <property type="project" value="TreeGrafter"/>
</dbReference>
<dbReference type="InterPro" id="IPR018026">
    <property type="entry name" value="DNA_repair_Rad4-like"/>
</dbReference>
<feature type="compositionally biased region" description="Polar residues" evidence="8">
    <location>
        <begin position="357"/>
        <end position="366"/>
    </location>
</feature>
<keyword evidence="3" id="KW-0597">Phosphoprotein</keyword>
<feature type="compositionally biased region" description="Acidic residues" evidence="8">
    <location>
        <begin position="334"/>
        <end position="344"/>
    </location>
</feature>
<feature type="region of interest" description="Disordered" evidence="8">
    <location>
        <begin position="326"/>
        <end position="366"/>
    </location>
</feature>
<sequence>MSDEEDILSGSEEDDDFSASEDDDFSASEDEWLPTKDTKKKAGKGKSKDESSSAEEDDEDDGSTSENESDLEDFATSPAKNKGKQSTSRKRTAGKSSLSPRTKQSGGNKRKRLSPGLRDRLYQQYKKDLLKEIAPTKPPLNSSVADILQKCQFQRKTKASLEKKASTANDSDSSGDDHLVDPEKLDLGAKFFDKSEPTSEPSVSKDGPPEFDVNAGMRLSDSSDGEEGEQHIGEEPSLPASIPKQAADKLISHINQQSSEFMNFTNLDQFTAKVEEAKRFLKSYQQRDTTTNNASADDTNATQTSEQKQENVSNLLAMGEKEIVSSVDVKQDDASSDSDWEEVQAGDGSVGKENESTKPGTESSSGWQVTIEMDTAQSKRKRREELEMELYIKREINRVKRKNQLNYHKSSVLGAICIGRRLNDITQNGPIRGLLMSVMQTKCTETKVKWDEKKMLSLVAWYKQEFELVSDIFLSPRNGCHLSFVLSLAIYTRKVACRHDYILLFLACLRMAGVHARLVLSANVPPKRPALSDLCPMSERQIKEKFEKRLSNGGGAVSQKEEVTNAPAETVQPKSINLKKEEISIPPISIQLGTADTKEKKEKIPTATKENPSAPTRRSPRGSGNVRKDTNQPRAPTTRRKALTTLNIPQLDGGDDRLIEASITTVPVTRSLRSRPVTAVQAESPGSSPFAKRKSNTPATIVAGAASKPLTNATRKRKLFAVAQSEVKVASPSTRRTAGRKIVKQAPEAKEPRVKRRTIREDPPTDDDDAFEVNTKSSEKAASSGKIVEVDPKGKIAATKQKELSKAKKVPLIILEDVAKKSPDDGKQQHLVDHDATASSSEEEKTPSKKPKATRKRATAVSRKKKPICDDSAAEDSDFEIRKESSKERKKKTLSSATKPKRSPRPSPRQKQASGDQSIQRKTDLWIEFYSDKSKRWITFDLASEQIDCVDLIVRNASNPIAYVFGWDNEGRMKDVTARYVKNWNTACRMLRVEQAWLDEVLRPFVGEKTEMDLQEAKELNKLDADKPLPKTISELKNHPLYALRRHLLKFQALYPAEPPTLGFIRGEAIYPRECVYTLQTREKWYKQARVVRPFETAYKVVKCWKYDRPTNNWLKDQPCDIFGIWQTDEFDPPTAENGIVPRNEYGNVELFLEKMLPKGTVHLKLPGLNKVCKRLQIDCAPALTGFDMAKKRVVPVYEGFVVCKEFAEQAVEEWYKEMEKEDQREQEKLEKRVYGNWKRLIKGLLVRRKLQNKYNFDNLAQ</sequence>
<feature type="domain" description="Rad4 beta-hairpin" evidence="11">
    <location>
        <begin position="1141"/>
        <end position="1215"/>
    </location>
</feature>
<reference evidence="13" key="1">
    <citation type="submission" date="2013-03" db="EMBL/GenBank/DDBJ databases">
        <title>The Genome Sequence of Anopheles christyi ACHKN1017.</title>
        <authorList>
            <consortium name="The Broad Institute Genomics Platform"/>
            <person name="Neafsey D.E."/>
            <person name="Besansky N."/>
            <person name="Walker B."/>
            <person name="Young S.K."/>
            <person name="Zeng Q."/>
            <person name="Gargeya S."/>
            <person name="Fitzgerald M."/>
            <person name="Haas B."/>
            <person name="Abouelleil A."/>
            <person name="Allen A.W."/>
            <person name="Alvarado L."/>
            <person name="Arachchi H.M."/>
            <person name="Berlin A.M."/>
            <person name="Chapman S.B."/>
            <person name="Gainer-Dewar J."/>
            <person name="Goldberg J."/>
            <person name="Griggs A."/>
            <person name="Gujja S."/>
            <person name="Hansen M."/>
            <person name="Howarth C."/>
            <person name="Imamovic A."/>
            <person name="Ireland A."/>
            <person name="Larimer J."/>
            <person name="McCowan C."/>
            <person name="Murphy C."/>
            <person name="Pearson M."/>
            <person name="Poon T.W."/>
            <person name="Priest M."/>
            <person name="Roberts A."/>
            <person name="Saif S."/>
            <person name="Shea T."/>
            <person name="Sisk P."/>
            <person name="Sykes S."/>
            <person name="Wortman J."/>
            <person name="Nusbaum C."/>
            <person name="Birren B."/>
        </authorList>
    </citation>
    <scope>NUCLEOTIDE SEQUENCE [LARGE SCALE GENOMIC DNA]</scope>
    <source>
        <strain evidence="13">ACHKN1017</strain>
    </source>
</reference>
<feature type="compositionally biased region" description="Basic residues" evidence="8">
    <location>
        <begin position="81"/>
        <end position="93"/>
    </location>
</feature>
<feature type="region of interest" description="Disordered" evidence="8">
    <location>
        <begin position="155"/>
        <end position="241"/>
    </location>
</feature>
<dbReference type="Pfam" id="PF10405">
    <property type="entry name" value="BHD_3"/>
    <property type="match status" value="1"/>
</dbReference>
<evidence type="ECO:0000256" key="5">
    <source>
        <dbReference type="ARBA" id="ARBA00023125"/>
    </source>
</evidence>
<dbReference type="GO" id="GO:0006289">
    <property type="term" value="P:nucleotide-excision repair"/>
    <property type="evidence" value="ECO:0007669"/>
    <property type="project" value="InterPro"/>
</dbReference>
<feature type="compositionally biased region" description="Acidic residues" evidence="8">
    <location>
        <begin position="52"/>
        <end position="73"/>
    </location>
</feature>
<feature type="compositionally biased region" description="Basic residues" evidence="8">
    <location>
        <begin position="848"/>
        <end position="866"/>
    </location>
</feature>
<feature type="region of interest" description="Disordered" evidence="8">
    <location>
        <begin position="729"/>
        <end position="795"/>
    </location>
</feature>
<feature type="domain" description="Rad4 beta-hairpin" evidence="9">
    <location>
        <begin position="1025"/>
        <end position="1077"/>
    </location>
</feature>
<dbReference type="Gene3D" id="3.90.260.10">
    <property type="entry name" value="Transglutaminase-like"/>
    <property type="match status" value="2"/>
</dbReference>
<dbReference type="InterPro" id="IPR018325">
    <property type="entry name" value="Rad4/PNGase_transGLS-fold"/>
</dbReference>
<feature type="region of interest" description="Disordered" evidence="8">
    <location>
        <begin position="674"/>
        <end position="696"/>
    </location>
</feature>
<dbReference type="SUPFAM" id="SSF54001">
    <property type="entry name" value="Cysteine proteinases"/>
    <property type="match status" value="1"/>
</dbReference>
<evidence type="ECO:0000313" key="13">
    <source>
        <dbReference type="Proteomes" id="UP000075881"/>
    </source>
</evidence>
<dbReference type="InterPro" id="IPR042488">
    <property type="entry name" value="Rad4_BHD3_sf"/>
</dbReference>
<feature type="compositionally biased region" description="Acidic residues" evidence="8">
    <location>
        <begin position="1"/>
        <end position="32"/>
    </location>
</feature>
<feature type="region of interest" description="Disordered" evidence="8">
    <location>
        <begin position="819"/>
        <end position="919"/>
    </location>
</feature>
<evidence type="ECO:0000256" key="7">
    <source>
        <dbReference type="ARBA" id="ARBA00023242"/>
    </source>
</evidence>
<feature type="region of interest" description="Disordered" evidence="8">
    <location>
        <begin position="285"/>
        <end position="311"/>
    </location>
</feature>
<dbReference type="InterPro" id="IPR004583">
    <property type="entry name" value="DNA_repair_Rad4"/>
</dbReference>
<evidence type="ECO:0000256" key="4">
    <source>
        <dbReference type="ARBA" id="ARBA00022763"/>
    </source>
</evidence>
<feature type="compositionally biased region" description="Polar residues" evidence="8">
    <location>
        <begin position="94"/>
        <end position="107"/>
    </location>
</feature>
<dbReference type="InterPro" id="IPR038765">
    <property type="entry name" value="Papain-like_cys_pep_sf"/>
</dbReference>
<keyword evidence="6" id="KW-0234">DNA repair</keyword>
<evidence type="ECO:0000256" key="1">
    <source>
        <dbReference type="ARBA" id="ARBA00004123"/>
    </source>
</evidence>
<evidence type="ECO:0000256" key="8">
    <source>
        <dbReference type="SAM" id="MobiDB-lite"/>
    </source>
</evidence>
<dbReference type="AlphaFoldDB" id="A0A182JVP1"/>
<feature type="compositionally biased region" description="Basic and acidic residues" evidence="8">
    <location>
        <begin position="819"/>
        <end position="847"/>
    </location>
</feature>